<feature type="active site" description="Nucleophile; cysteine thiosulfonate intermediate" evidence="10">
    <location>
        <position position="234"/>
    </location>
</feature>
<dbReference type="InterPro" id="IPR002500">
    <property type="entry name" value="PAPS_reduct_dom"/>
</dbReference>
<feature type="binding site" evidence="10">
    <location>
        <position position="208"/>
    </location>
    <ligand>
        <name>[4Fe-4S] cluster</name>
        <dbReference type="ChEBI" id="CHEBI:49883"/>
    </ligand>
</feature>
<comment type="caution">
    <text evidence="12">The sequence shown here is derived from an EMBL/GenBank/DDBJ whole genome shotgun (WGS) entry which is preliminary data.</text>
</comment>
<evidence type="ECO:0000256" key="5">
    <source>
        <dbReference type="ARBA" id="ARBA00024327"/>
    </source>
</evidence>
<dbReference type="CDD" id="cd23945">
    <property type="entry name" value="PAPS_reductase"/>
    <property type="match status" value="1"/>
</dbReference>
<evidence type="ECO:0000256" key="2">
    <source>
        <dbReference type="ARBA" id="ARBA00022490"/>
    </source>
</evidence>
<proteinExistence type="inferred from homology"/>
<dbReference type="EC" id="1.8.4.10" evidence="6 10"/>
<evidence type="ECO:0000256" key="1">
    <source>
        <dbReference type="ARBA" id="ARBA00009732"/>
    </source>
</evidence>
<protein>
    <recommendedName>
        <fullName evidence="7 10">Adenosine 5'-phosphosulfate reductase</fullName>
        <shortName evidence="10">APS reductase</shortName>
        <ecNumber evidence="6 10">1.8.4.10</ecNumber>
    </recommendedName>
    <alternativeName>
        <fullName evidence="9 10">5'-adenylylsulfate reductase</fullName>
    </alternativeName>
    <alternativeName>
        <fullName evidence="8 10">Thioredoxin-dependent 5'-adenylylsulfate reductase</fullName>
    </alternativeName>
</protein>
<dbReference type="Gene3D" id="3.40.50.620">
    <property type="entry name" value="HUPs"/>
    <property type="match status" value="1"/>
</dbReference>
<name>A0ABV8JG33_9BACL</name>
<keyword evidence="2 10" id="KW-0963">Cytoplasm</keyword>
<keyword evidence="10" id="KW-0408">Iron</keyword>
<dbReference type="Proteomes" id="UP001595843">
    <property type="component" value="Unassembled WGS sequence"/>
</dbReference>
<dbReference type="PANTHER" id="PTHR46509">
    <property type="entry name" value="PHOSPHOADENOSINE PHOSPHOSULFATE REDUCTASE"/>
    <property type="match status" value="1"/>
</dbReference>
<evidence type="ECO:0000256" key="4">
    <source>
        <dbReference type="ARBA" id="ARBA00024298"/>
    </source>
</evidence>
<reference evidence="13" key="1">
    <citation type="journal article" date="2019" name="Int. J. Syst. Evol. Microbiol.">
        <title>The Global Catalogue of Microorganisms (GCM) 10K type strain sequencing project: providing services to taxonomists for standard genome sequencing and annotation.</title>
        <authorList>
            <consortium name="The Broad Institute Genomics Platform"/>
            <consortium name="The Broad Institute Genome Sequencing Center for Infectious Disease"/>
            <person name="Wu L."/>
            <person name="Ma J."/>
        </authorList>
    </citation>
    <scope>NUCLEOTIDE SEQUENCE [LARGE SCALE GENOMIC DNA]</scope>
    <source>
        <strain evidence="13">IBRC-M 10813</strain>
    </source>
</reference>
<evidence type="ECO:0000256" key="3">
    <source>
        <dbReference type="ARBA" id="ARBA00023002"/>
    </source>
</evidence>
<dbReference type="PANTHER" id="PTHR46509:SF1">
    <property type="entry name" value="PHOSPHOADENOSINE PHOSPHOSULFATE REDUCTASE"/>
    <property type="match status" value="1"/>
</dbReference>
<sequence>MGARLTYETWETVEKKPVFPIGDPLKGSMSVLKWAFDHYGEGLVYACSFGAEGMVLIDLISRVKPNAKVVFLDTDLHFKETYDVIEQVKKRYPDLRIDMLEPDLTLEEQANRHGDALWERNPNLCCHIRKIVPLERALSQVTAWISGLRRDQSPTRRFTQFLNQDRRFQAVKVCPLIHWTWEDVWDYIREKDLPYNLLHDRGYPSIGCDKCTRPVAEGEDSRAGRWTGIQKTECGLHVNP</sequence>
<dbReference type="PIRSF" id="PIRSF000857">
    <property type="entry name" value="PAPS_reductase"/>
    <property type="match status" value="1"/>
</dbReference>
<dbReference type="NCBIfam" id="TIGR00434">
    <property type="entry name" value="cysH"/>
    <property type="match status" value="1"/>
</dbReference>
<keyword evidence="3 10" id="KW-0560">Oxidoreductase</keyword>
<evidence type="ECO:0000256" key="10">
    <source>
        <dbReference type="HAMAP-Rule" id="MF_00063"/>
    </source>
</evidence>
<dbReference type="NCBIfam" id="NF002537">
    <property type="entry name" value="PRK02090.1"/>
    <property type="match status" value="1"/>
</dbReference>
<feature type="binding site" evidence="10">
    <location>
        <position position="125"/>
    </location>
    <ligand>
        <name>[4Fe-4S] cluster</name>
        <dbReference type="ChEBI" id="CHEBI:49883"/>
    </ligand>
</feature>
<keyword evidence="10" id="KW-0411">Iron-sulfur</keyword>
<evidence type="ECO:0000256" key="6">
    <source>
        <dbReference type="ARBA" id="ARBA00024386"/>
    </source>
</evidence>
<comment type="catalytic activity">
    <reaction evidence="10">
        <text>[thioredoxin]-disulfide + sulfite + AMP + 2 H(+) = adenosine 5'-phosphosulfate + [thioredoxin]-dithiol</text>
        <dbReference type="Rhea" id="RHEA:21976"/>
        <dbReference type="Rhea" id="RHEA-COMP:10698"/>
        <dbReference type="Rhea" id="RHEA-COMP:10700"/>
        <dbReference type="ChEBI" id="CHEBI:15378"/>
        <dbReference type="ChEBI" id="CHEBI:17359"/>
        <dbReference type="ChEBI" id="CHEBI:29950"/>
        <dbReference type="ChEBI" id="CHEBI:50058"/>
        <dbReference type="ChEBI" id="CHEBI:58243"/>
        <dbReference type="ChEBI" id="CHEBI:456215"/>
        <dbReference type="EC" id="1.8.4.10"/>
    </reaction>
</comment>
<evidence type="ECO:0000256" key="9">
    <source>
        <dbReference type="ARBA" id="ARBA00032041"/>
    </source>
</evidence>
<feature type="binding site" evidence="10">
    <location>
        <position position="211"/>
    </location>
    <ligand>
        <name>[4Fe-4S] cluster</name>
        <dbReference type="ChEBI" id="CHEBI:49883"/>
    </ligand>
</feature>
<evidence type="ECO:0000259" key="11">
    <source>
        <dbReference type="Pfam" id="PF01507"/>
    </source>
</evidence>
<dbReference type="SUPFAM" id="SSF52402">
    <property type="entry name" value="Adenine nucleotide alpha hydrolases-like"/>
    <property type="match status" value="1"/>
</dbReference>
<dbReference type="EMBL" id="JBHSAP010000007">
    <property type="protein sequence ID" value="MFC4075777.1"/>
    <property type="molecule type" value="Genomic_DNA"/>
</dbReference>
<dbReference type="NCBIfam" id="TIGR02055">
    <property type="entry name" value="APS_reductase"/>
    <property type="match status" value="1"/>
</dbReference>
<feature type="binding site" evidence="10">
    <location>
        <position position="126"/>
    </location>
    <ligand>
        <name>[4Fe-4S] cluster</name>
        <dbReference type="ChEBI" id="CHEBI:49883"/>
    </ligand>
</feature>
<evidence type="ECO:0000313" key="12">
    <source>
        <dbReference type="EMBL" id="MFC4075777.1"/>
    </source>
</evidence>
<dbReference type="InterPro" id="IPR014729">
    <property type="entry name" value="Rossmann-like_a/b/a_fold"/>
</dbReference>
<comment type="similarity">
    <text evidence="1 10">Belongs to the PAPS reductase family. CysH subfamily.</text>
</comment>
<keyword evidence="10" id="KW-0479">Metal-binding</keyword>
<accession>A0ABV8JG33</accession>
<comment type="pathway">
    <text evidence="5 10">Sulfur metabolism; hydrogen sulfide biosynthesis; sulfite from sulfate.</text>
</comment>
<feature type="domain" description="Phosphoadenosine phosphosulphate reductase" evidence="11">
    <location>
        <begin position="43"/>
        <end position="214"/>
    </location>
</feature>
<comment type="function">
    <text evidence="4 10">Catalyzes the formation of sulfite from adenosine 5'-phosphosulfate (APS) using thioredoxin as an electron donor.</text>
</comment>
<dbReference type="RefSeq" id="WP_380702020.1">
    <property type="nucleotide sequence ID" value="NZ_JBHSAP010000007.1"/>
</dbReference>
<dbReference type="InterPro" id="IPR004511">
    <property type="entry name" value="PAPS/APS_Rdtase"/>
</dbReference>
<dbReference type="Pfam" id="PF01507">
    <property type="entry name" value="PAPS_reduct"/>
    <property type="match status" value="1"/>
</dbReference>
<dbReference type="GO" id="GO:0004604">
    <property type="term" value="F:phosphoadenylyl-sulfate reductase (thioredoxin) activity"/>
    <property type="evidence" value="ECO:0007669"/>
    <property type="project" value="UniProtKB-EC"/>
</dbReference>
<evidence type="ECO:0000256" key="7">
    <source>
        <dbReference type="ARBA" id="ARBA00029514"/>
    </source>
</evidence>
<keyword evidence="13" id="KW-1185">Reference proteome</keyword>
<dbReference type="HAMAP" id="MF_00063">
    <property type="entry name" value="CysH"/>
    <property type="match status" value="1"/>
</dbReference>
<comment type="subcellular location">
    <subcellularLocation>
        <location evidence="10">Cytoplasm</location>
    </subcellularLocation>
</comment>
<gene>
    <name evidence="10" type="primary">cysH</name>
    <name evidence="12" type="ORF">ACFOUO_03035</name>
</gene>
<evidence type="ECO:0000313" key="13">
    <source>
        <dbReference type="Proteomes" id="UP001595843"/>
    </source>
</evidence>
<dbReference type="InterPro" id="IPR011798">
    <property type="entry name" value="APS_reductase"/>
</dbReference>
<organism evidence="12 13">
    <name type="scientific">Salinithrix halophila</name>
    <dbReference type="NCBI Taxonomy" id="1485204"/>
    <lineage>
        <taxon>Bacteria</taxon>
        <taxon>Bacillati</taxon>
        <taxon>Bacillota</taxon>
        <taxon>Bacilli</taxon>
        <taxon>Bacillales</taxon>
        <taxon>Thermoactinomycetaceae</taxon>
        <taxon>Salinithrix</taxon>
    </lineage>
</organism>
<evidence type="ECO:0000256" key="8">
    <source>
        <dbReference type="ARBA" id="ARBA00030894"/>
    </source>
</evidence>
<comment type="cofactor">
    <cofactor evidence="10">
        <name>[4Fe-4S] cluster</name>
        <dbReference type="ChEBI" id="CHEBI:49883"/>
    </cofactor>
    <text evidence="10">Binds 1 [4Fe-4S] cluster per subunit.</text>
</comment>